<feature type="transmembrane region" description="Helical" evidence="1">
    <location>
        <begin position="12"/>
        <end position="33"/>
    </location>
</feature>
<reference evidence="2" key="1">
    <citation type="submission" date="2018-05" db="EMBL/GenBank/DDBJ databases">
        <authorList>
            <person name="Lanie J.A."/>
            <person name="Ng W.-L."/>
            <person name="Kazmierczak K.M."/>
            <person name="Andrzejewski T.M."/>
            <person name="Davidsen T.M."/>
            <person name="Wayne K.J."/>
            <person name="Tettelin H."/>
            <person name="Glass J.I."/>
            <person name="Rusch D."/>
            <person name="Podicherti R."/>
            <person name="Tsui H.-C.T."/>
            <person name="Winkler M.E."/>
        </authorList>
    </citation>
    <scope>NUCLEOTIDE SEQUENCE</scope>
</reference>
<organism evidence="2">
    <name type="scientific">marine metagenome</name>
    <dbReference type="NCBI Taxonomy" id="408172"/>
    <lineage>
        <taxon>unclassified sequences</taxon>
        <taxon>metagenomes</taxon>
        <taxon>ecological metagenomes</taxon>
    </lineage>
</organism>
<dbReference type="AlphaFoldDB" id="A0A381VZH3"/>
<evidence type="ECO:0000256" key="1">
    <source>
        <dbReference type="SAM" id="Phobius"/>
    </source>
</evidence>
<proteinExistence type="predicted"/>
<gene>
    <name evidence="2" type="ORF">METZ01_LOCUS98002</name>
</gene>
<feature type="non-terminal residue" evidence="2">
    <location>
        <position position="38"/>
    </location>
</feature>
<evidence type="ECO:0000313" key="2">
    <source>
        <dbReference type="EMBL" id="SVA45148.1"/>
    </source>
</evidence>
<sequence>MSKLLNTIVSLLKIGLVLAFLVTLFVTSGYTGVQWALS</sequence>
<name>A0A381VZH3_9ZZZZ</name>
<keyword evidence="1" id="KW-1133">Transmembrane helix</keyword>
<accession>A0A381VZH3</accession>
<keyword evidence="1" id="KW-0472">Membrane</keyword>
<dbReference type="EMBL" id="UINC01010121">
    <property type="protein sequence ID" value="SVA45148.1"/>
    <property type="molecule type" value="Genomic_DNA"/>
</dbReference>
<protein>
    <submittedName>
        <fullName evidence="2">Uncharacterized protein</fullName>
    </submittedName>
</protein>
<keyword evidence="1" id="KW-0812">Transmembrane</keyword>